<feature type="domain" description="Pectinesterase inhibitor" evidence="4">
    <location>
        <begin position="151"/>
        <end position="266"/>
    </location>
</feature>
<comment type="caution">
    <text evidence="5">The sequence shown here is derived from an EMBL/GenBank/DDBJ whole genome shotgun (WGS) entry which is preliminary data.</text>
</comment>
<dbReference type="InterPro" id="IPR034088">
    <property type="entry name" value="Pla_a_1-like"/>
</dbReference>
<protein>
    <recommendedName>
        <fullName evidence="4">Pectinesterase inhibitor domain-containing protein</fullName>
    </recommendedName>
</protein>
<dbReference type="Gramene" id="TVU33721">
    <property type="protein sequence ID" value="TVU33721"/>
    <property type="gene ID" value="EJB05_25554"/>
</dbReference>
<feature type="non-terminal residue" evidence="5">
    <location>
        <position position="1"/>
    </location>
</feature>
<evidence type="ECO:0000256" key="3">
    <source>
        <dbReference type="ARBA" id="ARBA00038471"/>
    </source>
</evidence>
<gene>
    <name evidence="5" type="ORF">EJB05_25554</name>
</gene>
<evidence type="ECO:0000256" key="1">
    <source>
        <dbReference type="ARBA" id="ARBA00022729"/>
    </source>
</evidence>
<dbReference type="InterPro" id="IPR006501">
    <property type="entry name" value="Pectinesterase_inhib_dom"/>
</dbReference>
<dbReference type="Pfam" id="PF04043">
    <property type="entry name" value="PMEI"/>
    <property type="match status" value="3"/>
</dbReference>
<dbReference type="Proteomes" id="UP000324897">
    <property type="component" value="Chromosome 1"/>
</dbReference>
<dbReference type="SMART" id="SM00856">
    <property type="entry name" value="PMEI"/>
    <property type="match status" value="3"/>
</dbReference>
<dbReference type="PANTHER" id="PTHR35357:SF23">
    <property type="entry name" value="PECTINESTERASE INHIBITOR DOMAIN-CONTAINING PROTEIN"/>
    <property type="match status" value="1"/>
</dbReference>
<organism evidence="5 6">
    <name type="scientific">Eragrostis curvula</name>
    <name type="common">weeping love grass</name>
    <dbReference type="NCBI Taxonomy" id="38414"/>
    <lineage>
        <taxon>Eukaryota</taxon>
        <taxon>Viridiplantae</taxon>
        <taxon>Streptophyta</taxon>
        <taxon>Embryophyta</taxon>
        <taxon>Tracheophyta</taxon>
        <taxon>Spermatophyta</taxon>
        <taxon>Magnoliopsida</taxon>
        <taxon>Liliopsida</taxon>
        <taxon>Poales</taxon>
        <taxon>Poaceae</taxon>
        <taxon>PACMAD clade</taxon>
        <taxon>Chloridoideae</taxon>
        <taxon>Eragrostideae</taxon>
        <taxon>Eragrostidinae</taxon>
        <taxon>Eragrostis</taxon>
    </lineage>
</organism>
<feature type="domain" description="Pectinesterase inhibitor" evidence="4">
    <location>
        <begin position="267"/>
        <end position="414"/>
    </location>
</feature>
<keyword evidence="1" id="KW-0732">Signal</keyword>
<feature type="domain" description="Pectinesterase inhibitor" evidence="4">
    <location>
        <begin position="8"/>
        <end position="149"/>
    </location>
</feature>
<evidence type="ECO:0000313" key="5">
    <source>
        <dbReference type="EMBL" id="TVU33721.1"/>
    </source>
</evidence>
<accession>A0A5J9VE54</accession>
<reference evidence="5 6" key="1">
    <citation type="journal article" date="2019" name="Sci. Rep.">
        <title>A high-quality genome of Eragrostis curvula grass provides insights into Poaceae evolution and supports new strategies to enhance forage quality.</title>
        <authorList>
            <person name="Carballo J."/>
            <person name="Santos B.A.C.M."/>
            <person name="Zappacosta D."/>
            <person name="Garbus I."/>
            <person name="Selva J.P."/>
            <person name="Gallo C.A."/>
            <person name="Diaz A."/>
            <person name="Albertini E."/>
            <person name="Caccamo M."/>
            <person name="Echenique V."/>
        </authorList>
    </citation>
    <scope>NUCLEOTIDE SEQUENCE [LARGE SCALE GENOMIC DNA]</scope>
    <source>
        <strain evidence="6">cv. Victoria</strain>
        <tissue evidence="5">Leaf</tissue>
    </source>
</reference>
<dbReference type="AlphaFoldDB" id="A0A5J9VE54"/>
<dbReference type="CDD" id="cd15795">
    <property type="entry name" value="PMEI-Pla_a_1_like"/>
    <property type="match status" value="3"/>
</dbReference>
<name>A0A5J9VE54_9POAL</name>
<dbReference type="Gene3D" id="1.20.140.40">
    <property type="entry name" value="Invertase/pectin methylesterase inhibitor family protein"/>
    <property type="match status" value="3"/>
</dbReference>
<dbReference type="NCBIfam" id="TIGR01614">
    <property type="entry name" value="PME_inhib"/>
    <property type="match status" value="3"/>
</dbReference>
<dbReference type="SUPFAM" id="SSF101148">
    <property type="entry name" value="Plant invertase/pectin methylesterase inhibitor"/>
    <property type="match status" value="3"/>
</dbReference>
<sequence length="418" mass="45322">MSSSECSSIPVTVEAACREASERHAGVEYEHCVASLGRESKQQQAKGLDMHGLAVVATKLAIDHAASTESKIDDLSELEEETPQARARFNHCLEQYGGAADLLRDAMDNLKAHIYGKAMEQLAAALGASQSCEDAWKGEEDHRVPVAAHDRDESDPKVNYTLCVSSLSANPESSESDIHGLAVISAKMLRSGATSMESKMEELSRKETTESPRKSCLEVCIGVFHNSLYDLEQSIASIEDRRYGDAKTSMSATIDAPQCPSSSLASQPDIIIDTCARCSQSDPKVNYTLCVESLSTNPESRQADLHGLAVISANLLRSGVTSMESKMNELNEKEPAGSPRKSCLGACIEVFKNSSYDLENSIKAIEDKRYKDAKISMSATIDAPVTCEDEFKGQGLEPPMKEQLYQQAIISLAIISLL</sequence>
<dbReference type="OrthoDB" id="1915198at2759"/>
<dbReference type="PANTHER" id="PTHR35357">
    <property type="entry name" value="OS02G0537100 PROTEIN"/>
    <property type="match status" value="1"/>
</dbReference>
<evidence type="ECO:0000256" key="2">
    <source>
        <dbReference type="ARBA" id="ARBA00023157"/>
    </source>
</evidence>
<dbReference type="GO" id="GO:0004857">
    <property type="term" value="F:enzyme inhibitor activity"/>
    <property type="evidence" value="ECO:0007669"/>
    <property type="project" value="InterPro"/>
</dbReference>
<dbReference type="InterPro" id="IPR035513">
    <property type="entry name" value="Invertase/methylesterase_inhib"/>
</dbReference>
<proteinExistence type="inferred from homology"/>
<keyword evidence="6" id="KW-1185">Reference proteome</keyword>
<keyword evidence="2" id="KW-1015">Disulfide bond</keyword>
<dbReference type="FunFam" id="1.20.140.40:FF:000002">
    <property type="entry name" value="Putative invertase inhibitor"/>
    <property type="match status" value="2"/>
</dbReference>
<evidence type="ECO:0000259" key="4">
    <source>
        <dbReference type="SMART" id="SM00856"/>
    </source>
</evidence>
<dbReference type="GO" id="GO:0005576">
    <property type="term" value="C:extracellular region"/>
    <property type="evidence" value="ECO:0007669"/>
    <property type="project" value="UniProtKB-ARBA"/>
</dbReference>
<dbReference type="EMBL" id="RWGY01000011">
    <property type="protein sequence ID" value="TVU33721.1"/>
    <property type="molecule type" value="Genomic_DNA"/>
</dbReference>
<comment type="similarity">
    <text evidence="3">Belongs to the PMEI family.</text>
</comment>
<evidence type="ECO:0000313" key="6">
    <source>
        <dbReference type="Proteomes" id="UP000324897"/>
    </source>
</evidence>